<protein>
    <submittedName>
        <fullName evidence="9">Phosphonate ABC transporter ATP-binding protein</fullName>
    </submittedName>
</protein>
<dbReference type="PROSITE" id="PS50893">
    <property type="entry name" value="ABC_TRANSPORTER_2"/>
    <property type="match status" value="1"/>
</dbReference>
<evidence type="ECO:0000256" key="4">
    <source>
        <dbReference type="ARBA" id="ARBA00022741"/>
    </source>
</evidence>
<dbReference type="NCBIfam" id="TIGR02315">
    <property type="entry name" value="ABC_phnC"/>
    <property type="match status" value="1"/>
</dbReference>
<evidence type="ECO:0000256" key="3">
    <source>
        <dbReference type="ARBA" id="ARBA00022475"/>
    </source>
</evidence>
<reference evidence="9 10" key="1">
    <citation type="submission" date="2018-02" db="EMBL/GenBank/DDBJ databases">
        <title>Lelliotia aquatilis sp. nov., isolated from drinking water.</title>
        <authorList>
            <person name="Kaempfer P."/>
            <person name="Glaeser S."/>
            <person name="Exner M."/>
            <person name="Doijad S."/>
            <person name="Chakraborty T."/>
        </authorList>
    </citation>
    <scope>NUCLEOTIDE SEQUENCE [LARGE SCALE GENOMIC DNA]</scope>
    <source>
        <strain evidence="9 10">6331-17</strain>
    </source>
</reference>
<dbReference type="PANTHER" id="PTHR43166:SF6">
    <property type="entry name" value="PHOSPHONATES IMPORT ATP-BINDING PROTEIN PHNC"/>
    <property type="match status" value="1"/>
</dbReference>
<dbReference type="GO" id="GO:0005524">
    <property type="term" value="F:ATP binding"/>
    <property type="evidence" value="ECO:0007669"/>
    <property type="project" value="UniProtKB-KW"/>
</dbReference>
<dbReference type="PANTHER" id="PTHR43166">
    <property type="entry name" value="AMINO ACID IMPORT ATP-BINDING PROTEIN"/>
    <property type="match status" value="1"/>
</dbReference>
<evidence type="ECO:0000259" key="8">
    <source>
        <dbReference type="PROSITE" id="PS50893"/>
    </source>
</evidence>
<dbReference type="Pfam" id="PF00005">
    <property type="entry name" value="ABC_tran"/>
    <property type="match status" value="1"/>
</dbReference>
<comment type="caution">
    <text evidence="9">The sequence shown here is derived from an EMBL/GenBank/DDBJ whole genome shotgun (WGS) entry which is preliminary data.</text>
</comment>
<evidence type="ECO:0000313" key="10">
    <source>
        <dbReference type="Proteomes" id="UP000237025"/>
    </source>
</evidence>
<dbReference type="CDD" id="cd03256">
    <property type="entry name" value="ABC_PhnC_transporter"/>
    <property type="match status" value="1"/>
</dbReference>
<evidence type="ECO:0000256" key="2">
    <source>
        <dbReference type="ARBA" id="ARBA00022448"/>
    </source>
</evidence>
<evidence type="ECO:0000256" key="1">
    <source>
        <dbReference type="ARBA" id="ARBA00004417"/>
    </source>
</evidence>
<comment type="subcellular location">
    <subcellularLocation>
        <location evidence="1">Cell inner membrane</location>
        <topology evidence="1">Peripheral membrane protein</topology>
    </subcellularLocation>
</comment>
<gene>
    <name evidence="9" type="primary">phnC</name>
    <name evidence="9" type="ORF">C3712_18235</name>
</gene>
<name>A0ABX4ZXH6_9ENTR</name>
<dbReference type="InterPro" id="IPR050086">
    <property type="entry name" value="MetN_ABC_transporter-like"/>
</dbReference>
<proteinExistence type="predicted"/>
<dbReference type="Gene3D" id="3.40.50.300">
    <property type="entry name" value="P-loop containing nucleotide triphosphate hydrolases"/>
    <property type="match status" value="1"/>
</dbReference>
<dbReference type="InterPro" id="IPR003439">
    <property type="entry name" value="ABC_transporter-like_ATP-bd"/>
</dbReference>
<keyword evidence="6" id="KW-1278">Translocase</keyword>
<dbReference type="EMBL" id="PQVW01000017">
    <property type="protein sequence ID" value="POZ20550.1"/>
    <property type="molecule type" value="Genomic_DNA"/>
</dbReference>
<evidence type="ECO:0000313" key="9">
    <source>
        <dbReference type="EMBL" id="POZ20550.1"/>
    </source>
</evidence>
<evidence type="ECO:0000256" key="6">
    <source>
        <dbReference type="ARBA" id="ARBA00022967"/>
    </source>
</evidence>
<keyword evidence="4" id="KW-0547">Nucleotide-binding</keyword>
<keyword evidence="7" id="KW-0472">Membrane</keyword>
<feature type="domain" description="ABC transporter" evidence="8">
    <location>
        <begin position="26"/>
        <end position="274"/>
    </location>
</feature>
<dbReference type="SMART" id="SM00382">
    <property type="entry name" value="AAA"/>
    <property type="match status" value="1"/>
</dbReference>
<evidence type="ECO:0000256" key="7">
    <source>
        <dbReference type="ARBA" id="ARBA00023136"/>
    </source>
</evidence>
<sequence length="274" mass="30179">MNIALTKVSENEIKSLISASSRGPVLRARNLSKAWPRQPYLLKNINFDLYAGEMAGVIGKSGSGKSTLLQLLNGMQSISGGEILSHYDAGKLIDITKLKRRALTSWRSRCSMIFQDYCLVPRLDVLTNVMLGRLHHTSTLKSLFNLFSEADRSRAISLLEWMNMLPYALQRAEYLSGGQMQRVAICRALMQNPNILLADEPVAALDPANTHLIMSALCKIAGQGVAVMVNLHSPELVKKYCSRVIGIAGGQIIFDGPPSGLNAKILHQLYNEKD</sequence>
<keyword evidence="2" id="KW-0813">Transport</keyword>
<organism evidence="9 10">
    <name type="scientific">Lelliottia aquatilis</name>
    <dbReference type="NCBI Taxonomy" id="2080838"/>
    <lineage>
        <taxon>Bacteria</taxon>
        <taxon>Pseudomonadati</taxon>
        <taxon>Pseudomonadota</taxon>
        <taxon>Gammaproteobacteria</taxon>
        <taxon>Enterobacterales</taxon>
        <taxon>Enterobacteriaceae</taxon>
        <taxon>Lelliottia</taxon>
    </lineage>
</organism>
<keyword evidence="5 9" id="KW-0067">ATP-binding</keyword>
<dbReference type="InterPro" id="IPR012693">
    <property type="entry name" value="ABC_transpr_PhnC"/>
</dbReference>
<evidence type="ECO:0000256" key="5">
    <source>
        <dbReference type="ARBA" id="ARBA00022840"/>
    </source>
</evidence>
<keyword evidence="3" id="KW-1003">Cell membrane</keyword>
<dbReference type="RefSeq" id="WP_103947240.1">
    <property type="nucleotide sequence ID" value="NZ_PQVR01000008.1"/>
</dbReference>
<accession>A0ABX4ZXH6</accession>
<dbReference type="InterPro" id="IPR027417">
    <property type="entry name" value="P-loop_NTPase"/>
</dbReference>
<keyword evidence="10" id="KW-1185">Reference proteome</keyword>
<dbReference type="InterPro" id="IPR017871">
    <property type="entry name" value="ABC_transporter-like_CS"/>
</dbReference>
<dbReference type="Proteomes" id="UP000237025">
    <property type="component" value="Unassembled WGS sequence"/>
</dbReference>
<dbReference type="SUPFAM" id="SSF52540">
    <property type="entry name" value="P-loop containing nucleoside triphosphate hydrolases"/>
    <property type="match status" value="1"/>
</dbReference>
<dbReference type="PROSITE" id="PS00211">
    <property type="entry name" value="ABC_TRANSPORTER_1"/>
    <property type="match status" value="1"/>
</dbReference>
<dbReference type="InterPro" id="IPR003593">
    <property type="entry name" value="AAA+_ATPase"/>
</dbReference>